<sequence>MSAPTRQKALPQRIRKSTAAPSMTVEKFRARLAELGGQEWPDEPLDHEGEVWRSSGPESHLPQFTDKHVEWVIAFIEKTGLPAFFNDKINAGKKKAGRPGRVSILGVLVALWLCAETGRGMLALHMRDVLFHQISPAMQDKIGIRADAVPSAPDKRLAYDLSSVACVSRRFRLMLSHIDPSPLPKNRRMAWEDLDRLKRDLAVDDMERLQASLDWVCNQMLEAAWRTLPRAVRRQYRGNACIDATPMKVGVRSYNATVCASDPDAGIYVRDGDHADPSDKDQPAVKGKAKRFQRKNSVRFFAYDVHLIVAADTRPGVKQHLPSVPLAMTVTRPGEDPAGSARRMFASAEQRNHPTGYLSGDALYSNQNEAEYQIPALAAGRKVVMTYTDAQLGNQGSHASGAHLIEGWYYCPSMPADLVNATVDYRADRIDHATWQQRITERQHYRMRRAEKVNARGYERYRCPAAGANPIAVCPFKERSENERATRQADQTTVDARIEIDPSNVPTDDNGVRPQVCRQETVSIHVTDDAKFRQSLQYGTEEHYSLYNLMRQSQEGEHGRAKDEAYQGLGSPSRRRMRGRAVQSLFAAFLLAAASVRKIDTFLKKAKEPDGPGGAIFVLKRSPGLRKNTWHPDLPDSPDPPELAPAA</sequence>
<name>A0A5S5CVL3_9ACTN</name>
<reference evidence="2 3" key="1">
    <citation type="submission" date="2019-07" db="EMBL/GenBank/DDBJ databases">
        <title>Genomic Encyclopedia of Archaeal and Bacterial Type Strains, Phase II (KMG-II): from individual species to whole genera.</title>
        <authorList>
            <person name="Goeker M."/>
        </authorList>
    </citation>
    <scope>NUCLEOTIDE SEQUENCE [LARGE SCALE GENOMIC DNA]</scope>
    <source>
        <strain evidence="2 3">DSM 46842</strain>
    </source>
</reference>
<feature type="region of interest" description="Disordered" evidence="1">
    <location>
        <begin position="39"/>
        <end position="59"/>
    </location>
</feature>
<evidence type="ECO:0000313" key="2">
    <source>
        <dbReference type="EMBL" id="TYP87134.1"/>
    </source>
</evidence>
<feature type="compositionally biased region" description="Pro residues" evidence="1">
    <location>
        <begin position="635"/>
        <end position="647"/>
    </location>
</feature>
<evidence type="ECO:0000313" key="3">
    <source>
        <dbReference type="Proteomes" id="UP000322499"/>
    </source>
</evidence>
<feature type="region of interest" description="Disordered" evidence="1">
    <location>
        <begin position="625"/>
        <end position="647"/>
    </location>
</feature>
<protein>
    <submittedName>
        <fullName evidence="2">Uncharacterized protein</fullName>
    </submittedName>
</protein>
<proteinExistence type="predicted"/>
<accession>A0A5S5CVL3</accession>
<gene>
    <name evidence="2" type="ORF">BD833_10771</name>
</gene>
<feature type="region of interest" description="Disordered" evidence="1">
    <location>
        <begin position="1"/>
        <end position="20"/>
    </location>
</feature>
<dbReference type="RefSeq" id="WP_166533411.1">
    <property type="nucleotide sequence ID" value="NZ_VNHW01000007.1"/>
</dbReference>
<dbReference type="AlphaFoldDB" id="A0A5S5CVL3"/>
<evidence type="ECO:0000256" key="1">
    <source>
        <dbReference type="SAM" id="MobiDB-lite"/>
    </source>
</evidence>
<dbReference type="Proteomes" id="UP000322499">
    <property type="component" value="Unassembled WGS sequence"/>
</dbReference>
<keyword evidence="3" id="KW-1185">Reference proteome</keyword>
<comment type="caution">
    <text evidence="2">The sequence shown here is derived from an EMBL/GenBank/DDBJ whole genome shotgun (WGS) entry which is preliminary data.</text>
</comment>
<feature type="region of interest" description="Disordered" evidence="1">
    <location>
        <begin position="553"/>
        <end position="573"/>
    </location>
</feature>
<dbReference type="EMBL" id="VNHW01000007">
    <property type="protein sequence ID" value="TYP87134.1"/>
    <property type="molecule type" value="Genomic_DNA"/>
</dbReference>
<feature type="compositionally biased region" description="Basic and acidic residues" evidence="1">
    <location>
        <begin position="554"/>
        <end position="565"/>
    </location>
</feature>
<organism evidence="2 3">
    <name type="scientific">Blastococcus xanthinilyticus</name>
    <dbReference type="NCBI Taxonomy" id="1564164"/>
    <lineage>
        <taxon>Bacteria</taxon>
        <taxon>Bacillati</taxon>
        <taxon>Actinomycetota</taxon>
        <taxon>Actinomycetes</taxon>
        <taxon>Geodermatophilales</taxon>
        <taxon>Geodermatophilaceae</taxon>
        <taxon>Blastococcus</taxon>
    </lineage>
</organism>